<dbReference type="AlphaFoldDB" id="A0A7H8QIA0"/>
<dbReference type="Pfam" id="PF00903">
    <property type="entry name" value="Glyoxalase"/>
    <property type="match status" value="1"/>
</dbReference>
<gene>
    <name evidence="2" type="ORF">TRUGW13939_00231</name>
</gene>
<protein>
    <recommendedName>
        <fullName evidence="1">VOC domain-containing protein</fullName>
    </recommendedName>
</protein>
<dbReference type="PANTHER" id="PTHR33993">
    <property type="entry name" value="GLYOXALASE-RELATED"/>
    <property type="match status" value="1"/>
</dbReference>
<evidence type="ECO:0000259" key="1">
    <source>
        <dbReference type="PROSITE" id="PS51819"/>
    </source>
</evidence>
<dbReference type="GeneID" id="55987746"/>
<dbReference type="SUPFAM" id="SSF54593">
    <property type="entry name" value="Glyoxalase/Bleomycin resistance protein/Dihydroxybiphenyl dioxygenase"/>
    <property type="match status" value="1"/>
</dbReference>
<sequence>MAAPAVGSLFAVEIPVTNIERSIKFYSELFAWEFAGEIPKGVENIKSLHFFSDASKSIKGALMLLDEGHLPKTAGKEEWAVYSTFVVADVGETLKKAESLGGSIRVHRTELPNGLGVAGHVVDPDSNVLGVWSQK</sequence>
<keyword evidence="3" id="KW-1185">Reference proteome</keyword>
<evidence type="ECO:0000313" key="2">
    <source>
        <dbReference type="EMBL" id="QKX53155.1"/>
    </source>
</evidence>
<proteinExistence type="predicted"/>
<feature type="domain" description="VOC" evidence="1">
    <location>
        <begin position="8"/>
        <end position="134"/>
    </location>
</feature>
<dbReference type="KEGG" id="trg:TRUGW13939_00231"/>
<accession>A0A7H8QIA0</accession>
<dbReference type="Gene3D" id="3.10.180.10">
    <property type="entry name" value="2,3-Dihydroxybiphenyl 1,2-Dioxygenase, domain 1"/>
    <property type="match status" value="1"/>
</dbReference>
<dbReference type="InterPro" id="IPR029068">
    <property type="entry name" value="Glyas_Bleomycin-R_OHBP_Dase"/>
</dbReference>
<dbReference type="InterPro" id="IPR004360">
    <property type="entry name" value="Glyas_Fos-R_dOase_dom"/>
</dbReference>
<dbReference type="InterPro" id="IPR052164">
    <property type="entry name" value="Anthracycline_SecMetBiosynth"/>
</dbReference>
<dbReference type="CDD" id="cd07247">
    <property type="entry name" value="SgaA_N_like"/>
    <property type="match status" value="1"/>
</dbReference>
<dbReference type="RefSeq" id="XP_035339334.1">
    <property type="nucleotide sequence ID" value="XM_035483441.1"/>
</dbReference>
<dbReference type="PROSITE" id="PS51819">
    <property type="entry name" value="VOC"/>
    <property type="match status" value="1"/>
</dbReference>
<dbReference type="InterPro" id="IPR037523">
    <property type="entry name" value="VOC_core"/>
</dbReference>
<dbReference type="EMBL" id="CP055898">
    <property type="protein sequence ID" value="QKX53155.1"/>
    <property type="molecule type" value="Genomic_DNA"/>
</dbReference>
<name>A0A7H8QIA0_TALRU</name>
<organism evidence="2 3">
    <name type="scientific">Talaromyces rugulosus</name>
    <name type="common">Penicillium rugulosum</name>
    <dbReference type="NCBI Taxonomy" id="121627"/>
    <lineage>
        <taxon>Eukaryota</taxon>
        <taxon>Fungi</taxon>
        <taxon>Dikarya</taxon>
        <taxon>Ascomycota</taxon>
        <taxon>Pezizomycotina</taxon>
        <taxon>Eurotiomycetes</taxon>
        <taxon>Eurotiomycetidae</taxon>
        <taxon>Eurotiales</taxon>
        <taxon>Trichocomaceae</taxon>
        <taxon>Talaromyces</taxon>
        <taxon>Talaromyces sect. Islandici</taxon>
    </lineage>
</organism>
<dbReference type="Proteomes" id="UP000509510">
    <property type="component" value="Chromosome I"/>
</dbReference>
<dbReference type="OrthoDB" id="447346at2759"/>
<evidence type="ECO:0000313" key="3">
    <source>
        <dbReference type="Proteomes" id="UP000509510"/>
    </source>
</evidence>
<reference evidence="3" key="1">
    <citation type="submission" date="2020-06" db="EMBL/GenBank/DDBJ databases">
        <title>A chromosome-scale genome assembly of Talaromyces rugulosus W13939.</title>
        <authorList>
            <person name="Wang B."/>
            <person name="Guo L."/>
            <person name="Ye K."/>
            <person name="Wang L."/>
        </authorList>
    </citation>
    <scope>NUCLEOTIDE SEQUENCE [LARGE SCALE GENOMIC DNA]</scope>
    <source>
        <strain evidence="3">W13939</strain>
    </source>
</reference>